<proteinExistence type="predicted"/>
<dbReference type="Gene3D" id="3.40.50.300">
    <property type="entry name" value="P-loop containing nucleotide triphosphate hydrolases"/>
    <property type="match status" value="1"/>
</dbReference>
<protein>
    <submittedName>
        <fullName evidence="1">Uncharacterized protein</fullName>
    </submittedName>
</protein>
<dbReference type="InterPro" id="IPR027417">
    <property type="entry name" value="P-loop_NTPase"/>
</dbReference>
<dbReference type="EMBL" id="CAKOAT010661820">
    <property type="protein sequence ID" value="CAH8385302.1"/>
    <property type="molecule type" value="Genomic_DNA"/>
</dbReference>
<dbReference type="AlphaFoldDB" id="A0ABC8LPJ6"/>
<evidence type="ECO:0000313" key="1">
    <source>
        <dbReference type="EMBL" id="CAH8385302.1"/>
    </source>
</evidence>
<reference evidence="1 2" key="1">
    <citation type="submission" date="2022-03" db="EMBL/GenBank/DDBJ databases">
        <authorList>
            <person name="Macdonald S."/>
            <person name="Ahmed S."/>
            <person name="Newling K."/>
        </authorList>
    </citation>
    <scope>NUCLEOTIDE SEQUENCE [LARGE SCALE GENOMIC DNA]</scope>
</reference>
<organism evidence="1 2">
    <name type="scientific">Eruca vesicaria subsp. sativa</name>
    <name type="common">Garden rocket</name>
    <name type="synonym">Eruca sativa</name>
    <dbReference type="NCBI Taxonomy" id="29727"/>
    <lineage>
        <taxon>Eukaryota</taxon>
        <taxon>Viridiplantae</taxon>
        <taxon>Streptophyta</taxon>
        <taxon>Embryophyta</taxon>
        <taxon>Tracheophyta</taxon>
        <taxon>Spermatophyta</taxon>
        <taxon>Magnoliopsida</taxon>
        <taxon>eudicotyledons</taxon>
        <taxon>Gunneridae</taxon>
        <taxon>Pentapetalae</taxon>
        <taxon>rosids</taxon>
        <taxon>malvids</taxon>
        <taxon>Brassicales</taxon>
        <taxon>Brassicaceae</taxon>
        <taxon>Brassiceae</taxon>
        <taxon>Eruca</taxon>
    </lineage>
</organism>
<comment type="caution">
    <text evidence="1">The sequence shown here is derived from an EMBL/GenBank/DDBJ whole genome shotgun (WGS) entry which is preliminary data.</text>
</comment>
<keyword evidence="2" id="KW-1185">Reference proteome</keyword>
<dbReference type="Proteomes" id="UP001642260">
    <property type="component" value="Unassembled WGS sequence"/>
</dbReference>
<evidence type="ECO:0000313" key="2">
    <source>
        <dbReference type="Proteomes" id="UP001642260"/>
    </source>
</evidence>
<name>A0ABC8LPJ6_ERUVS</name>
<gene>
    <name evidence="1" type="ORF">ERUC_LOCUS37785</name>
</gene>
<accession>A0ABC8LPJ6</accession>
<sequence>MLHSLGADWKLKSKDGASELAEAENKLEAAQIIREHAENSQSDSQQAQQLLDKYMATINPEQVDVSLVLQLIRKICGDSEDGGGAILLFLPGWDDINKTRQRLLDSPFFKDTSKFDIICLHSMVPAGDRRKCIN</sequence>